<keyword evidence="2" id="KW-1185">Reference proteome</keyword>
<accession>A0ABQ2GZ20</accession>
<dbReference type="InterPro" id="IPR036381">
    <property type="entry name" value="Tus_dom1"/>
</dbReference>
<comment type="caution">
    <text evidence="1">The sequence shown here is derived from an EMBL/GenBank/DDBJ whole genome shotgun (WGS) entry which is preliminary data.</text>
</comment>
<organism evidence="1 2">
    <name type="scientific">Pseudomonas asuensis</name>
    <dbReference type="NCBI Taxonomy" id="1825787"/>
    <lineage>
        <taxon>Bacteria</taxon>
        <taxon>Pseudomonadati</taxon>
        <taxon>Pseudomonadota</taxon>
        <taxon>Gammaproteobacteria</taxon>
        <taxon>Pseudomonadales</taxon>
        <taxon>Pseudomonadaceae</taxon>
        <taxon>Pseudomonas</taxon>
    </lineage>
</organism>
<sequence>MVLENMFRDLESAYEHLKQAVAYLNAHWSTCVISGEVWSLPILSEQVALKEITPVLVQGRQAIEISQTMLQQFELEADQAPGTVKRLPGWFLLSDSVLEQIRNVNRMKDVVQAEIERVRLKKGLAETARTRLAREALGARISLKQLTRHIQAFDATPRLLSFTWAGHTGKTKRVPVGEVRSRLERLAQLQMQGKGIDIQDTPAGTALRVIHNLADHARLVKVEKVAPHPRVNIFFSHRSRYDAMLHANLPLFFLAGEQQTEIVGLKDFNFENRIAPRRNNKDSQRIPVLPEYGLYIDEDELWGRASPSMQLSPLAFESTYRARLKNKS</sequence>
<dbReference type="Proteomes" id="UP000616499">
    <property type="component" value="Unassembled WGS sequence"/>
</dbReference>
<dbReference type="Pfam" id="PF05472">
    <property type="entry name" value="Ter"/>
    <property type="match status" value="1"/>
</dbReference>
<evidence type="ECO:0000313" key="2">
    <source>
        <dbReference type="Proteomes" id="UP000616499"/>
    </source>
</evidence>
<evidence type="ECO:0000313" key="1">
    <source>
        <dbReference type="EMBL" id="GGM18742.1"/>
    </source>
</evidence>
<reference evidence="2" key="1">
    <citation type="journal article" date="2019" name="Int. J. Syst. Evol. Microbiol.">
        <title>The Global Catalogue of Microorganisms (GCM) 10K type strain sequencing project: providing services to taxonomists for standard genome sequencing and annotation.</title>
        <authorList>
            <consortium name="The Broad Institute Genomics Platform"/>
            <consortium name="The Broad Institute Genome Sequencing Center for Infectious Disease"/>
            <person name="Wu L."/>
            <person name="Ma J."/>
        </authorList>
    </citation>
    <scope>NUCLEOTIDE SEQUENCE [LARGE SCALE GENOMIC DNA]</scope>
    <source>
        <strain evidence="2">JCM 13501</strain>
    </source>
</reference>
<dbReference type="Gene3D" id="3.50.14.10">
    <property type="entry name" value="Replication terminator Tus, domain 1 superfamily/Replication terminator Tus"/>
    <property type="match status" value="1"/>
</dbReference>
<protein>
    <recommendedName>
        <fullName evidence="3">DNA replication terminus site-binding protein</fullName>
    </recommendedName>
</protein>
<proteinExistence type="predicted"/>
<gene>
    <name evidence="1" type="ORF">GCM10009425_32040</name>
</gene>
<name>A0ABQ2GZ20_9PSED</name>
<dbReference type="EMBL" id="BMNW01000007">
    <property type="protein sequence ID" value="GGM18742.1"/>
    <property type="molecule type" value="Genomic_DNA"/>
</dbReference>
<dbReference type="InterPro" id="IPR008865">
    <property type="entry name" value="DNA_replication_term_site-bd"/>
</dbReference>
<evidence type="ECO:0008006" key="3">
    <source>
        <dbReference type="Google" id="ProtNLM"/>
    </source>
</evidence>